<dbReference type="GO" id="GO:0004674">
    <property type="term" value="F:protein serine/threonine kinase activity"/>
    <property type="evidence" value="ECO:0007669"/>
    <property type="project" value="UniProtKB-KW"/>
</dbReference>
<dbReference type="Pfam" id="PF00069">
    <property type="entry name" value="Pkinase"/>
    <property type="match status" value="1"/>
</dbReference>
<evidence type="ECO:0000256" key="12">
    <source>
        <dbReference type="PROSITE-ProRule" id="PRU10141"/>
    </source>
</evidence>
<evidence type="ECO:0000256" key="14">
    <source>
        <dbReference type="SAM" id="SignalP"/>
    </source>
</evidence>
<proteinExistence type="predicted"/>
<evidence type="ECO:0000256" key="4">
    <source>
        <dbReference type="ARBA" id="ARBA00022692"/>
    </source>
</evidence>
<dbReference type="PANTHER" id="PTHR27009">
    <property type="entry name" value="RUST RESISTANCE KINASE LR10-RELATED"/>
    <property type="match status" value="1"/>
</dbReference>
<evidence type="ECO:0000313" key="17">
    <source>
        <dbReference type="RefSeq" id="XP_017970785.1"/>
    </source>
</evidence>
<dbReference type="PROSITE" id="PS50011">
    <property type="entry name" value="PROTEIN_KINASE_DOM"/>
    <property type="match status" value="1"/>
</dbReference>
<feature type="domain" description="Protein kinase" evidence="15">
    <location>
        <begin position="357"/>
        <end position="644"/>
    </location>
</feature>
<protein>
    <submittedName>
        <fullName evidence="17">Rust resistance kinase Lr10 isoform X1</fullName>
    </submittedName>
</protein>
<dbReference type="SMART" id="SM00220">
    <property type="entry name" value="S_TKc"/>
    <property type="match status" value="1"/>
</dbReference>
<dbReference type="InterPro" id="IPR011009">
    <property type="entry name" value="Kinase-like_dom_sf"/>
</dbReference>
<evidence type="ECO:0000256" key="7">
    <source>
        <dbReference type="ARBA" id="ARBA00022777"/>
    </source>
</evidence>
<comment type="subcellular location">
    <subcellularLocation>
        <location evidence="1">Membrane</location>
        <topology evidence="1">Single-pass type I membrane protein</topology>
    </subcellularLocation>
</comment>
<evidence type="ECO:0000259" key="15">
    <source>
        <dbReference type="PROSITE" id="PS50011"/>
    </source>
</evidence>
<dbReference type="GO" id="GO:0030247">
    <property type="term" value="F:polysaccharide binding"/>
    <property type="evidence" value="ECO:0007669"/>
    <property type="project" value="InterPro"/>
</dbReference>
<keyword evidence="11" id="KW-0325">Glycoprotein</keyword>
<dbReference type="Gene3D" id="3.30.200.20">
    <property type="entry name" value="Phosphorylase Kinase, domain 1"/>
    <property type="match status" value="1"/>
</dbReference>
<evidence type="ECO:0000256" key="11">
    <source>
        <dbReference type="ARBA" id="ARBA00023180"/>
    </source>
</evidence>
<dbReference type="Gramene" id="Tc01v2_t033500.2">
    <property type="protein sequence ID" value="Tc01v2_p033500.2"/>
    <property type="gene ID" value="Tc01v2_g033500"/>
</dbReference>
<dbReference type="InterPro" id="IPR008271">
    <property type="entry name" value="Ser/Thr_kinase_AS"/>
</dbReference>
<dbReference type="Gene3D" id="1.10.510.10">
    <property type="entry name" value="Transferase(Phosphotransferase) domain 1"/>
    <property type="match status" value="1"/>
</dbReference>
<dbReference type="InterPro" id="IPR017441">
    <property type="entry name" value="Protein_kinase_ATP_BS"/>
</dbReference>
<organism evidence="16 17">
    <name type="scientific">Theobroma cacao</name>
    <name type="common">Cacao</name>
    <name type="synonym">Cocoa</name>
    <dbReference type="NCBI Taxonomy" id="3641"/>
    <lineage>
        <taxon>Eukaryota</taxon>
        <taxon>Viridiplantae</taxon>
        <taxon>Streptophyta</taxon>
        <taxon>Embryophyta</taxon>
        <taxon>Tracheophyta</taxon>
        <taxon>Spermatophyta</taxon>
        <taxon>Magnoliopsida</taxon>
        <taxon>eudicotyledons</taxon>
        <taxon>Gunneridae</taxon>
        <taxon>Pentapetalae</taxon>
        <taxon>rosids</taxon>
        <taxon>malvids</taxon>
        <taxon>Malvales</taxon>
        <taxon>Malvaceae</taxon>
        <taxon>Byttnerioideae</taxon>
        <taxon>Theobroma</taxon>
    </lineage>
</organism>
<reference evidence="17" key="2">
    <citation type="submission" date="2025-08" db="UniProtKB">
        <authorList>
            <consortium name="RefSeq"/>
        </authorList>
    </citation>
    <scope>IDENTIFICATION</scope>
</reference>
<dbReference type="AlphaFoldDB" id="A0AB32VZH9"/>
<evidence type="ECO:0000256" key="9">
    <source>
        <dbReference type="ARBA" id="ARBA00022989"/>
    </source>
</evidence>
<evidence type="ECO:0000256" key="6">
    <source>
        <dbReference type="ARBA" id="ARBA00022741"/>
    </source>
</evidence>
<evidence type="ECO:0000256" key="13">
    <source>
        <dbReference type="SAM" id="Phobius"/>
    </source>
</evidence>
<evidence type="ECO:0000313" key="16">
    <source>
        <dbReference type="Proteomes" id="UP000694886"/>
    </source>
</evidence>
<keyword evidence="10 13" id="KW-0472">Membrane</keyword>
<keyword evidence="9 13" id="KW-1133">Transmembrane helix</keyword>
<dbReference type="InterPro" id="IPR000719">
    <property type="entry name" value="Prot_kinase_dom"/>
</dbReference>
<evidence type="ECO:0000256" key="8">
    <source>
        <dbReference type="ARBA" id="ARBA00022840"/>
    </source>
</evidence>
<dbReference type="GO" id="GO:0005524">
    <property type="term" value="F:ATP binding"/>
    <property type="evidence" value="ECO:0007669"/>
    <property type="project" value="UniProtKB-UniRule"/>
</dbReference>
<evidence type="ECO:0000256" key="5">
    <source>
        <dbReference type="ARBA" id="ARBA00022729"/>
    </source>
</evidence>
<keyword evidence="3" id="KW-0808">Transferase</keyword>
<accession>A0AB32VZH9</accession>
<keyword evidence="5 14" id="KW-0732">Signal</keyword>
<dbReference type="RefSeq" id="XP_017970785.1">
    <property type="nucleotide sequence ID" value="XM_018115296.1"/>
</dbReference>
<keyword evidence="8 12" id="KW-0067">ATP-binding</keyword>
<feature type="binding site" evidence="12">
    <location>
        <position position="385"/>
    </location>
    <ligand>
        <name>ATP</name>
        <dbReference type="ChEBI" id="CHEBI:30616"/>
    </ligand>
</feature>
<dbReference type="PROSITE" id="PS00107">
    <property type="entry name" value="PROTEIN_KINASE_ATP"/>
    <property type="match status" value="1"/>
</dbReference>
<dbReference type="SUPFAM" id="SSF56112">
    <property type="entry name" value="Protein kinase-like (PK-like)"/>
    <property type="match status" value="1"/>
</dbReference>
<feature type="signal peptide" evidence="14">
    <location>
        <begin position="1"/>
        <end position="23"/>
    </location>
</feature>
<dbReference type="PROSITE" id="PS00108">
    <property type="entry name" value="PROTEIN_KINASE_ST"/>
    <property type="match status" value="1"/>
</dbReference>
<dbReference type="InterPro" id="IPR045874">
    <property type="entry name" value="LRK10/LRL21-25-like"/>
</dbReference>
<name>A0AB32VZH9_THECC</name>
<sequence>MTLQSVIAFHLIICLLYLFHGEAEKSCPDVACREEGPSVRFPFSLKDRQAESCGYPGFELSCSERNETLIEFPCSGQFFVAGIDYERQNIYIGDPQGCMLRRLKNLTVTGSPFTIYRPDYYTLLDCSPRIETSDSGTVLIDCLSSSNHLVYAAPASTVMSLDLLFSCHFIANVTSSSMDGYDQCLLGRTSNFNSFDRIWLPSYGFEERAKKCRLMGRSNFNYFDRSWLYNFTKLRWVIPGCGLDCRERGGECRLKGNNSLQVECFNEYIPPNGIPQYEDGIPQYEEKSLEHIIKGVSIGISIGVLTLTLMVTLIILYLRSRRAEVEENRKKIKKFLEDFRPLNPTRYSFADLQKMTNEFEKKLGQGGYGSVFKGELENGVPVAVKVLDHSKGNGEDFTNEVNTIGRIHHINVVRLLGYCADESDRALVYEFMPNKSLDKFIFPANSRRPKLSWGKLQDIAIGVARGIEYLHQGCDQRILHFDIKPQNILLDIDFNPKISDFGLAKLFPKKESVVSITAVRGTMGYIAPEVYFSGNIGNVSYKTDVYSFGMLLFEMVGGRKNKDLTVENTSQVYFPQWVYNRLADGEDLGIKEEKDGDADIAKKLSVAAIWCVQWDPSDRPSMSTVIQMLEGRTRSLPLPPDPFASLSSESKKAPVMACSTLGKTRKGGAVIFLRPGSTA</sequence>
<keyword evidence="4 13" id="KW-0812">Transmembrane</keyword>
<feature type="chain" id="PRO_5044214577" evidence="14">
    <location>
        <begin position="24"/>
        <end position="679"/>
    </location>
</feature>
<evidence type="ECO:0000256" key="1">
    <source>
        <dbReference type="ARBA" id="ARBA00004479"/>
    </source>
</evidence>
<evidence type="ECO:0000256" key="2">
    <source>
        <dbReference type="ARBA" id="ARBA00022527"/>
    </source>
</evidence>
<dbReference type="GO" id="GO:0016020">
    <property type="term" value="C:membrane"/>
    <property type="evidence" value="ECO:0007669"/>
    <property type="project" value="UniProtKB-SubCell"/>
</dbReference>
<evidence type="ECO:0000256" key="10">
    <source>
        <dbReference type="ARBA" id="ARBA00023136"/>
    </source>
</evidence>
<keyword evidence="7 17" id="KW-0418">Kinase</keyword>
<dbReference type="CDD" id="cd14066">
    <property type="entry name" value="STKc_IRAK"/>
    <property type="match status" value="1"/>
</dbReference>
<dbReference type="FunFam" id="1.10.510.10:FF:000590">
    <property type="entry name" value="PR5-like receptor kinase"/>
    <property type="match status" value="1"/>
</dbReference>
<dbReference type="Pfam" id="PF13947">
    <property type="entry name" value="GUB_WAK_bind"/>
    <property type="match status" value="1"/>
</dbReference>
<gene>
    <name evidence="17" type="primary">LOC18614500</name>
</gene>
<evidence type="ECO:0000256" key="3">
    <source>
        <dbReference type="ARBA" id="ARBA00022679"/>
    </source>
</evidence>
<keyword evidence="6 12" id="KW-0547">Nucleotide-binding</keyword>
<dbReference type="Proteomes" id="UP000694886">
    <property type="component" value="Chromosome 1"/>
</dbReference>
<feature type="transmembrane region" description="Helical" evidence="13">
    <location>
        <begin position="296"/>
        <end position="318"/>
    </location>
</feature>
<dbReference type="InterPro" id="IPR025287">
    <property type="entry name" value="WAK_GUB"/>
</dbReference>
<dbReference type="FunFam" id="3.30.200.20:FF:000178">
    <property type="entry name" value="serine/threonine-protein kinase PBS1-like"/>
    <property type="match status" value="1"/>
</dbReference>
<dbReference type="GeneID" id="18614500"/>
<keyword evidence="2" id="KW-0723">Serine/threonine-protein kinase</keyword>
<reference evidence="16" key="1">
    <citation type="journal article" date="1997" name="Nucleic Acids Res.">
        <title>tRNAscan-SE: a program for improved detection of transfer RNA genes in genomic sequence.</title>
        <authorList>
            <person name="Lowe T.M."/>
            <person name="Eddy S.R."/>
        </authorList>
    </citation>
    <scope>NUCLEOTIDE SEQUENCE [LARGE SCALE GENOMIC DNA]</scope>
    <source>
        <strain evidence="16">r\B97-61/B2</strain>
    </source>
</reference>